<keyword evidence="2" id="KW-1185">Reference proteome</keyword>
<gene>
    <name evidence="1" type="ORF">SELMODRAFT_403918</name>
</gene>
<dbReference type="PANTHER" id="PTHR31366">
    <property type="entry name" value="UPF0739 PROTEIN C1ORF74"/>
    <property type="match status" value="1"/>
</dbReference>
<sequence length="254" mass="28632">MEIEEAVIAAAKKLGWRLKARHCHCLARDLFFVLVGVRPLVMIDYLPYSANLLQLLTSLVNSVCEAFKGWRLMSMDESMIYFLHAANLEEYMESSLGDESWLSFIILDDGPARMATQLEEQSVKATLKRLQARLSQSLAEESRECSLIDFNHGLSELDISIPTCNGWLLGYPVIYVFSKDKASQASRCLSSVHLCLYKLLLLNFTIPESNGFSQQWTPDAFMSYIATKVSQCSKIDPGDLRLDVTSRPLQSVAF</sequence>
<dbReference type="EMBL" id="GL377566">
    <property type="protein sequence ID" value="EFJ37524.1"/>
    <property type="molecule type" value="Genomic_DNA"/>
</dbReference>
<evidence type="ECO:0000313" key="2">
    <source>
        <dbReference type="Proteomes" id="UP000001514"/>
    </source>
</evidence>
<protein>
    <submittedName>
        <fullName evidence="1">Uncharacterized protein</fullName>
    </submittedName>
</protein>
<dbReference type="HOGENOM" id="CLU_057226_0_0_1"/>
<proteinExistence type="predicted"/>
<dbReference type="AlphaFoldDB" id="D8QSZ4"/>
<dbReference type="PANTHER" id="PTHR31366:SF2">
    <property type="entry name" value="UPF0739 PROTEIN C1ORF74"/>
    <property type="match status" value="1"/>
</dbReference>
<dbReference type="Gramene" id="EFJ37524">
    <property type="protein sequence ID" value="EFJ37524"/>
    <property type="gene ID" value="SELMODRAFT_403918"/>
</dbReference>
<accession>D8QSZ4</accession>
<evidence type="ECO:0000313" key="1">
    <source>
        <dbReference type="EMBL" id="EFJ37524.1"/>
    </source>
</evidence>
<name>D8QSZ4_SELML</name>
<dbReference type="FunCoup" id="D8QSZ4">
    <property type="interactions" value="206"/>
</dbReference>
<dbReference type="eggNOG" id="ENOG502QTSH">
    <property type="taxonomic scope" value="Eukaryota"/>
</dbReference>
<reference evidence="1 2" key="1">
    <citation type="journal article" date="2011" name="Science">
        <title>The Selaginella genome identifies genetic changes associated with the evolution of vascular plants.</title>
        <authorList>
            <person name="Banks J.A."/>
            <person name="Nishiyama T."/>
            <person name="Hasebe M."/>
            <person name="Bowman J.L."/>
            <person name="Gribskov M."/>
            <person name="dePamphilis C."/>
            <person name="Albert V.A."/>
            <person name="Aono N."/>
            <person name="Aoyama T."/>
            <person name="Ambrose B.A."/>
            <person name="Ashton N.W."/>
            <person name="Axtell M.J."/>
            <person name="Barker E."/>
            <person name="Barker M.S."/>
            <person name="Bennetzen J.L."/>
            <person name="Bonawitz N.D."/>
            <person name="Chapple C."/>
            <person name="Cheng C."/>
            <person name="Correa L.G."/>
            <person name="Dacre M."/>
            <person name="DeBarry J."/>
            <person name="Dreyer I."/>
            <person name="Elias M."/>
            <person name="Engstrom E.M."/>
            <person name="Estelle M."/>
            <person name="Feng L."/>
            <person name="Finet C."/>
            <person name="Floyd S.K."/>
            <person name="Frommer W.B."/>
            <person name="Fujita T."/>
            <person name="Gramzow L."/>
            <person name="Gutensohn M."/>
            <person name="Harholt J."/>
            <person name="Hattori M."/>
            <person name="Heyl A."/>
            <person name="Hirai T."/>
            <person name="Hiwatashi Y."/>
            <person name="Ishikawa M."/>
            <person name="Iwata M."/>
            <person name="Karol K.G."/>
            <person name="Koehler B."/>
            <person name="Kolukisaoglu U."/>
            <person name="Kubo M."/>
            <person name="Kurata T."/>
            <person name="Lalonde S."/>
            <person name="Li K."/>
            <person name="Li Y."/>
            <person name="Litt A."/>
            <person name="Lyons E."/>
            <person name="Manning G."/>
            <person name="Maruyama T."/>
            <person name="Michael T.P."/>
            <person name="Mikami K."/>
            <person name="Miyazaki S."/>
            <person name="Morinaga S."/>
            <person name="Murata T."/>
            <person name="Mueller-Roeber B."/>
            <person name="Nelson D.R."/>
            <person name="Obara M."/>
            <person name="Oguri Y."/>
            <person name="Olmstead R.G."/>
            <person name="Onodera N."/>
            <person name="Petersen B.L."/>
            <person name="Pils B."/>
            <person name="Prigge M."/>
            <person name="Rensing S.A."/>
            <person name="Riano-Pachon D.M."/>
            <person name="Roberts A.W."/>
            <person name="Sato Y."/>
            <person name="Scheller H.V."/>
            <person name="Schulz B."/>
            <person name="Schulz C."/>
            <person name="Shakirov E.V."/>
            <person name="Shibagaki N."/>
            <person name="Shinohara N."/>
            <person name="Shippen D.E."/>
            <person name="Soerensen I."/>
            <person name="Sotooka R."/>
            <person name="Sugimoto N."/>
            <person name="Sugita M."/>
            <person name="Sumikawa N."/>
            <person name="Tanurdzic M."/>
            <person name="Theissen G."/>
            <person name="Ulvskov P."/>
            <person name="Wakazuki S."/>
            <person name="Weng J.K."/>
            <person name="Willats W.W."/>
            <person name="Wipf D."/>
            <person name="Wolf P.G."/>
            <person name="Yang L."/>
            <person name="Zimmer A.D."/>
            <person name="Zhu Q."/>
            <person name="Mitros T."/>
            <person name="Hellsten U."/>
            <person name="Loque D."/>
            <person name="Otillar R."/>
            <person name="Salamov A."/>
            <person name="Schmutz J."/>
            <person name="Shapiro H."/>
            <person name="Lindquist E."/>
            <person name="Lucas S."/>
            <person name="Rokhsar D."/>
            <person name="Grigoriev I.V."/>
        </authorList>
    </citation>
    <scope>NUCLEOTIDE SEQUENCE [LARGE SCALE GENOMIC DNA]</scope>
</reference>
<dbReference type="KEGG" id="smo:SELMODRAFT_403918"/>
<dbReference type="OMA" id="WRLKITS"/>
<dbReference type="InterPro" id="IPR027850">
    <property type="entry name" value="DUF4504"/>
</dbReference>
<dbReference type="Proteomes" id="UP000001514">
    <property type="component" value="Unassembled WGS sequence"/>
</dbReference>
<dbReference type="Pfam" id="PF14953">
    <property type="entry name" value="DUF4504"/>
    <property type="match status" value="1"/>
</dbReference>
<organism evidence="2">
    <name type="scientific">Selaginella moellendorffii</name>
    <name type="common">Spikemoss</name>
    <dbReference type="NCBI Taxonomy" id="88036"/>
    <lineage>
        <taxon>Eukaryota</taxon>
        <taxon>Viridiplantae</taxon>
        <taxon>Streptophyta</taxon>
        <taxon>Embryophyta</taxon>
        <taxon>Tracheophyta</taxon>
        <taxon>Lycopodiopsida</taxon>
        <taxon>Selaginellales</taxon>
        <taxon>Selaginellaceae</taxon>
        <taxon>Selaginella</taxon>
    </lineage>
</organism>
<dbReference type="InParanoid" id="D8QSZ4"/>